<name>A0A176VI22_MARPO</name>
<feature type="transmembrane region" description="Helical" evidence="4">
    <location>
        <begin position="12"/>
        <end position="38"/>
    </location>
</feature>
<keyword evidence="1 2" id="KW-0694">RNA-binding</keyword>
<organism evidence="6 7">
    <name type="scientific">Marchantia polymorpha subsp. ruderalis</name>
    <dbReference type="NCBI Taxonomy" id="1480154"/>
    <lineage>
        <taxon>Eukaryota</taxon>
        <taxon>Viridiplantae</taxon>
        <taxon>Streptophyta</taxon>
        <taxon>Embryophyta</taxon>
        <taxon>Marchantiophyta</taxon>
        <taxon>Marchantiopsida</taxon>
        <taxon>Marchantiidae</taxon>
        <taxon>Marchantiales</taxon>
        <taxon>Marchantiaceae</taxon>
        <taxon>Marchantia</taxon>
    </lineage>
</organism>
<evidence type="ECO:0000259" key="5">
    <source>
        <dbReference type="PROSITE" id="PS50102"/>
    </source>
</evidence>
<dbReference type="InterPro" id="IPR035979">
    <property type="entry name" value="RBD_domain_sf"/>
</dbReference>
<feature type="domain" description="RRM" evidence="5">
    <location>
        <begin position="204"/>
        <end position="281"/>
    </location>
</feature>
<accession>A0A176VI22</accession>
<dbReference type="GO" id="GO:0003723">
    <property type="term" value="F:RNA binding"/>
    <property type="evidence" value="ECO:0007669"/>
    <property type="project" value="UniProtKB-UniRule"/>
</dbReference>
<keyword evidence="4" id="KW-0472">Membrane</keyword>
<keyword evidence="4" id="KW-0812">Transmembrane</keyword>
<feature type="transmembrane region" description="Helical" evidence="4">
    <location>
        <begin position="107"/>
        <end position="126"/>
    </location>
</feature>
<dbReference type="InterPro" id="IPR050886">
    <property type="entry name" value="RNA-binding_reg"/>
</dbReference>
<evidence type="ECO:0000256" key="4">
    <source>
        <dbReference type="SAM" id="Phobius"/>
    </source>
</evidence>
<feature type="compositionally biased region" description="Polar residues" evidence="3">
    <location>
        <begin position="492"/>
        <end position="511"/>
    </location>
</feature>
<dbReference type="EMBL" id="LVLJ01003721">
    <property type="protein sequence ID" value="OAE20002.1"/>
    <property type="molecule type" value="Genomic_DNA"/>
</dbReference>
<dbReference type="PANTHER" id="PTHR48024:SF25">
    <property type="entry name" value="UBP1-ASSOCIATED PROTEIN 2C"/>
    <property type="match status" value="1"/>
</dbReference>
<dbReference type="Pfam" id="PF00076">
    <property type="entry name" value="RRM_1"/>
    <property type="match status" value="2"/>
</dbReference>
<reference evidence="6" key="1">
    <citation type="submission" date="2016-03" db="EMBL/GenBank/DDBJ databases">
        <title>Mechanisms controlling the formation of the plant cell surface in tip-growing cells are functionally conserved among land plants.</title>
        <authorList>
            <person name="Honkanen S."/>
            <person name="Jones V.A."/>
            <person name="Morieri G."/>
            <person name="Champion C."/>
            <person name="Hetherington A.J."/>
            <person name="Kelly S."/>
            <person name="Saint-Marcoux D."/>
            <person name="Proust H."/>
            <person name="Prescott H."/>
            <person name="Dolan L."/>
        </authorList>
    </citation>
    <scope>NUCLEOTIDE SEQUENCE [LARGE SCALE GENOMIC DNA]</scope>
    <source>
        <tissue evidence="6">Whole gametophyte</tissue>
    </source>
</reference>
<feature type="domain" description="RRM" evidence="5">
    <location>
        <begin position="295"/>
        <end position="375"/>
    </location>
</feature>
<keyword evidence="7" id="KW-1185">Reference proteome</keyword>
<proteinExistence type="predicted"/>
<gene>
    <name evidence="6" type="ORF">AXG93_17s1010</name>
</gene>
<dbReference type="PROSITE" id="PS50102">
    <property type="entry name" value="RRM"/>
    <property type="match status" value="2"/>
</dbReference>
<dbReference type="InterPro" id="IPR000504">
    <property type="entry name" value="RRM_dom"/>
</dbReference>
<evidence type="ECO:0000256" key="1">
    <source>
        <dbReference type="ARBA" id="ARBA00022884"/>
    </source>
</evidence>
<dbReference type="InterPro" id="IPR012677">
    <property type="entry name" value="Nucleotide-bd_a/b_plait_sf"/>
</dbReference>
<sequence length="620" mass="66549">MGQFVSEVQWTLRIYCLVSAWTVVPSPGSVLVAPVVILQAARNVLVYNSTATHRDYSITPVLALGRTYVDEKDGLDLDGLVVHAAFPIDGTKWFDPLGKKEKIKFSVVYLVFVHIPWFVAACFSVPQVTYCFCSEYSKMDIKKRKVEENGTGSVVVDLTREDVKKLIEPFNKDQLMDILQDAAIRHMDVLEEIRKLADKDPAHRKIFVRGLGWDTTSDTLKTIFSSFGEVEEGAVIMDKSTGKSRGFGFVTFRHMDGAQRALKEPSKRIDGRMTVCQLAATGALPQAPVQEVATRKIYVGNVPMELTADRLLAMFAQFGEIEEGPLGFDKFTGRSRGFALIIYKSAESAKRSLQEPIKTIDGHQMYCKLAVDGQKQKSGGVLGQAGKGDGSDGMKNGLQLSSHQSGVGLVGAGGNLQYGSNHQGLISTGIPLNQGQGLSQSLGQLNGGLNQGLNSSLNQALHSGLSGHNQSLASLNQSLNSSHHSLGHSLNPGLTHSLTPSMNNSLSQGLNHQGLSQGAGQQLQVQTSLGMASYGNHVGISAYGSQPSIYNGQPTSYSSMGGMSLYGQANNSVSQAAALQNAAGGHYQFAAYGNNQLAVTATPRTPTVGSLSQLPSYYNL</sequence>
<dbReference type="Proteomes" id="UP000077202">
    <property type="component" value="Unassembled WGS sequence"/>
</dbReference>
<evidence type="ECO:0000313" key="6">
    <source>
        <dbReference type="EMBL" id="OAE20002.1"/>
    </source>
</evidence>
<dbReference type="Gene3D" id="3.30.70.330">
    <property type="match status" value="2"/>
</dbReference>
<feature type="region of interest" description="Disordered" evidence="3">
    <location>
        <begin position="480"/>
        <end position="521"/>
    </location>
</feature>
<comment type="caution">
    <text evidence="6">The sequence shown here is derived from an EMBL/GenBank/DDBJ whole genome shotgun (WGS) entry which is preliminary data.</text>
</comment>
<dbReference type="PANTHER" id="PTHR48024">
    <property type="entry name" value="GEO13361P1-RELATED"/>
    <property type="match status" value="1"/>
</dbReference>
<evidence type="ECO:0000313" key="7">
    <source>
        <dbReference type="Proteomes" id="UP000077202"/>
    </source>
</evidence>
<feature type="compositionally biased region" description="Low complexity" evidence="3">
    <location>
        <begin position="480"/>
        <end position="491"/>
    </location>
</feature>
<keyword evidence="4" id="KW-1133">Transmembrane helix</keyword>
<dbReference type="SMART" id="SM00360">
    <property type="entry name" value="RRM"/>
    <property type="match status" value="2"/>
</dbReference>
<evidence type="ECO:0000256" key="2">
    <source>
        <dbReference type="PROSITE-ProRule" id="PRU00176"/>
    </source>
</evidence>
<dbReference type="GO" id="GO:0005634">
    <property type="term" value="C:nucleus"/>
    <property type="evidence" value="ECO:0007669"/>
    <property type="project" value="TreeGrafter"/>
</dbReference>
<evidence type="ECO:0000256" key="3">
    <source>
        <dbReference type="SAM" id="MobiDB-lite"/>
    </source>
</evidence>
<dbReference type="AlphaFoldDB" id="A0A176VI22"/>
<dbReference type="SUPFAM" id="SSF54928">
    <property type="entry name" value="RNA-binding domain, RBD"/>
    <property type="match status" value="2"/>
</dbReference>
<protein>
    <recommendedName>
        <fullName evidence="5">RRM domain-containing protein</fullName>
    </recommendedName>
</protein>